<gene>
    <name evidence="8" type="primary">murJ</name>
    <name evidence="10" type="ORF">A3A44_00495</name>
</gene>
<evidence type="ECO:0000256" key="1">
    <source>
        <dbReference type="ARBA" id="ARBA00004651"/>
    </source>
</evidence>
<dbReference type="PRINTS" id="PR01806">
    <property type="entry name" value="VIRFACTRMVIN"/>
</dbReference>
<feature type="transmembrane region" description="Helical" evidence="8">
    <location>
        <begin position="504"/>
        <end position="527"/>
    </location>
</feature>
<dbReference type="GO" id="GO:0009252">
    <property type="term" value="P:peptidoglycan biosynthetic process"/>
    <property type="evidence" value="ECO:0007669"/>
    <property type="project" value="UniProtKB-UniRule"/>
</dbReference>
<feature type="transmembrane region" description="Helical" evidence="8">
    <location>
        <begin position="139"/>
        <end position="158"/>
    </location>
</feature>
<evidence type="ECO:0000256" key="2">
    <source>
        <dbReference type="ARBA" id="ARBA00022475"/>
    </source>
</evidence>
<feature type="transmembrane region" description="Helical" evidence="8">
    <location>
        <begin position="388"/>
        <end position="410"/>
    </location>
</feature>
<feature type="transmembrane region" description="Helical" evidence="8">
    <location>
        <begin position="12"/>
        <end position="33"/>
    </location>
</feature>
<dbReference type="AlphaFoldDB" id="A0A1G2LBP9"/>
<name>A0A1G2LBP9_9BACT</name>
<reference evidence="10 11" key="1">
    <citation type="journal article" date="2016" name="Nat. Commun.">
        <title>Thousands of microbial genomes shed light on interconnected biogeochemical processes in an aquifer system.</title>
        <authorList>
            <person name="Anantharaman K."/>
            <person name="Brown C.T."/>
            <person name="Hug L.A."/>
            <person name="Sharon I."/>
            <person name="Castelle C.J."/>
            <person name="Probst A.J."/>
            <person name="Thomas B.C."/>
            <person name="Singh A."/>
            <person name="Wilkins M.J."/>
            <person name="Karaoz U."/>
            <person name="Brodie E.L."/>
            <person name="Williams K.H."/>
            <person name="Hubbard S.S."/>
            <person name="Banfield J.F."/>
        </authorList>
    </citation>
    <scope>NUCLEOTIDE SEQUENCE [LARGE SCALE GENOMIC DNA]</scope>
</reference>
<feature type="transmembrane region" description="Helical" evidence="8">
    <location>
        <begin position="269"/>
        <end position="293"/>
    </location>
</feature>
<comment type="pathway">
    <text evidence="8">Cell wall biogenesis; peptidoglycan biosynthesis.</text>
</comment>
<dbReference type="GO" id="GO:0071555">
    <property type="term" value="P:cell wall organization"/>
    <property type="evidence" value="ECO:0007669"/>
    <property type="project" value="UniProtKB-UniRule"/>
</dbReference>
<dbReference type="EMBL" id="MHQT01000044">
    <property type="protein sequence ID" value="OHA08261.1"/>
    <property type="molecule type" value="Genomic_DNA"/>
</dbReference>
<evidence type="ECO:0000256" key="3">
    <source>
        <dbReference type="ARBA" id="ARBA00022692"/>
    </source>
</evidence>
<dbReference type="PIRSF" id="PIRSF002869">
    <property type="entry name" value="MviN"/>
    <property type="match status" value="1"/>
</dbReference>
<evidence type="ECO:0000256" key="9">
    <source>
        <dbReference type="PIRNR" id="PIRNR002869"/>
    </source>
</evidence>
<feature type="transmembrane region" description="Helical" evidence="8">
    <location>
        <begin position="165"/>
        <end position="186"/>
    </location>
</feature>
<dbReference type="STRING" id="1802281.A3A44_00495"/>
<dbReference type="GO" id="GO:0015648">
    <property type="term" value="F:lipid-linked peptidoglycan transporter activity"/>
    <property type="evidence" value="ECO:0007669"/>
    <property type="project" value="UniProtKB-UniRule"/>
</dbReference>
<feature type="transmembrane region" description="Helical" evidence="8">
    <location>
        <begin position="354"/>
        <end position="376"/>
    </location>
</feature>
<proteinExistence type="inferred from homology"/>
<keyword evidence="6 8" id="KW-1133">Transmembrane helix</keyword>
<sequence length="566" mass="59458">MNIPFLNREVVSFHAAALVLGGAALVSKLLGLFRDRLLAARFGAGDELDVYYAAFQIPDILYALLLAGAASAAVLPALLSAERRGRDAGERFLGNLLTIFAVGSVAAAIVAAIVAPYFVPLLAPGFQPEKLELAIRLTRLMLGNVVFLGLASILSTLLQARHRFFAFALPSIVYNVGIIVGILAFVPALGVLGLAAGVLLGGMLQVLIQLPAVRGLGFRFRSRFDLRDPGFRGVLRTSLPRVAALSLSQITLAILAAIASLFVGGSLAAFRLAANLLFVPVGLFGVSYALAVFPKLSGASLDGAGEHFREHFAAGFRNILFWALPATALLIVLRAHIVRVILGSGAFDWGDTRLVAALLAAMAMAIVSESVLPLVLRGFYALGRTREPLLWNIIGSLSTIAFAFGLMRWFDASPGLLADLARVLRIGDLPNPEVLAVGVAFALGSLTSAALLLLALRRTVRRVLGVPIDLAGDIAVMVGASVLAGVAAYLALIPFPALIATNTFLGILAQGFTAGSVGCLVYGVILFTQKNPELEGLLTSIRGRRVSPANAPAVFETEKLDGEAGK</sequence>
<keyword evidence="3 8" id="KW-0812">Transmembrane</keyword>
<dbReference type="GO" id="GO:0005886">
    <property type="term" value="C:plasma membrane"/>
    <property type="evidence" value="ECO:0007669"/>
    <property type="project" value="UniProtKB-SubCell"/>
</dbReference>
<protein>
    <recommendedName>
        <fullName evidence="8">Probable lipid II flippase MurJ</fullName>
    </recommendedName>
</protein>
<feature type="transmembrane region" description="Helical" evidence="8">
    <location>
        <begin position="192"/>
        <end position="213"/>
    </location>
</feature>
<feature type="transmembrane region" description="Helical" evidence="8">
    <location>
        <begin position="434"/>
        <end position="456"/>
    </location>
</feature>
<dbReference type="UniPathway" id="UPA00219"/>
<accession>A0A1G2LBP9</accession>
<dbReference type="Proteomes" id="UP000178977">
    <property type="component" value="Unassembled WGS sequence"/>
</dbReference>
<keyword evidence="7 8" id="KW-0472">Membrane</keyword>
<evidence type="ECO:0000256" key="4">
    <source>
        <dbReference type="ARBA" id="ARBA00022960"/>
    </source>
</evidence>
<comment type="similarity">
    <text evidence="8 9">Belongs to the MurJ/MviN family.</text>
</comment>
<evidence type="ECO:0000313" key="11">
    <source>
        <dbReference type="Proteomes" id="UP000178977"/>
    </source>
</evidence>
<feature type="transmembrane region" description="Helical" evidence="8">
    <location>
        <begin position="242"/>
        <end position="263"/>
    </location>
</feature>
<organism evidence="10 11">
    <name type="scientific">Candidatus Sungbacteria bacterium RIFCSPLOWO2_01_FULL_60_25</name>
    <dbReference type="NCBI Taxonomy" id="1802281"/>
    <lineage>
        <taxon>Bacteria</taxon>
        <taxon>Candidatus Sungiibacteriota</taxon>
    </lineage>
</organism>
<feature type="transmembrane region" description="Helical" evidence="8">
    <location>
        <begin position="92"/>
        <end position="119"/>
    </location>
</feature>
<keyword evidence="2 8" id="KW-1003">Cell membrane</keyword>
<comment type="subcellular location">
    <subcellularLocation>
        <location evidence="1 8">Cell membrane</location>
        <topology evidence="1 8">Multi-pass membrane protein</topology>
    </subcellularLocation>
</comment>
<dbReference type="Pfam" id="PF03023">
    <property type="entry name" value="MurJ"/>
    <property type="match status" value="1"/>
</dbReference>
<dbReference type="InterPro" id="IPR004268">
    <property type="entry name" value="MurJ"/>
</dbReference>
<evidence type="ECO:0000313" key="10">
    <source>
        <dbReference type="EMBL" id="OHA08261.1"/>
    </source>
</evidence>
<comment type="function">
    <text evidence="8 9">Involved in peptidoglycan biosynthesis. Transports lipid-linked peptidoglycan precursors from the inner to the outer leaflet of the cytoplasmic membrane.</text>
</comment>
<keyword evidence="8 9" id="KW-0813">Transport</keyword>
<dbReference type="PANTHER" id="PTHR47019">
    <property type="entry name" value="LIPID II FLIPPASE MURJ"/>
    <property type="match status" value="1"/>
</dbReference>
<dbReference type="GO" id="GO:0008360">
    <property type="term" value="P:regulation of cell shape"/>
    <property type="evidence" value="ECO:0007669"/>
    <property type="project" value="UniProtKB-UniRule"/>
</dbReference>
<feature type="transmembrane region" description="Helical" evidence="8">
    <location>
        <begin position="60"/>
        <end position="80"/>
    </location>
</feature>
<dbReference type="HAMAP" id="MF_02078">
    <property type="entry name" value="MurJ_MviN"/>
    <property type="match status" value="1"/>
</dbReference>
<feature type="transmembrane region" description="Helical" evidence="8">
    <location>
        <begin position="468"/>
        <end position="492"/>
    </location>
</feature>
<evidence type="ECO:0000256" key="5">
    <source>
        <dbReference type="ARBA" id="ARBA00022984"/>
    </source>
</evidence>
<feature type="transmembrane region" description="Helical" evidence="8">
    <location>
        <begin position="319"/>
        <end position="342"/>
    </location>
</feature>
<keyword evidence="5 8" id="KW-0573">Peptidoglycan synthesis</keyword>
<evidence type="ECO:0000256" key="7">
    <source>
        <dbReference type="ARBA" id="ARBA00023136"/>
    </source>
</evidence>
<dbReference type="PANTHER" id="PTHR47019:SF1">
    <property type="entry name" value="LIPID II FLIPPASE MURJ"/>
    <property type="match status" value="1"/>
</dbReference>
<evidence type="ECO:0000256" key="8">
    <source>
        <dbReference type="HAMAP-Rule" id="MF_02078"/>
    </source>
</evidence>
<dbReference type="CDD" id="cd13123">
    <property type="entry name" value="MATE_MurJ_like"/>
    <property type="match status" value="1"/>
</dbReference>
<dbReference type="GO" id="GO:0034204">
    <property type="term" value="P:lipid translocation"/>
    <property type="evidence" value="ECO:0007669"/>
    <property type="project" value="TreeGrafter"/>
</dbReference>
<dbReference type="InterPro" id="IPR051050">
    <property type="entry name" value="Lipid_II_flippase_MurJ/MviN"/>
</dbReference>
<evidence type="ECO:0000256" key="6">
    <source>
        <dbReference type="ARBA" id="ARBA00022989"/>
    </source>
</evidence>
<keyword evidence="4 8" id="KW-0133">Cell shape</keyword>
<dbReference type="NCBIfam" id="TIGR01695">
    <property type="entry name" value="murJ_mviN"/>
    <property type="match status" value="1"/>
</dbReference>
<comment type="caution">
    <text evidence="10">The sequence shown here is derived from an EMBL/GenBank/DDBJ whole genome shotgun (WGS) entry which is preliminary data.</text>
</comment>
<keyword evidence="8 9" id="KW-0961">Cell wall biogenesis/degradation</keyword>